<keyword evidence="1" id="KW-1133">Transmembrane helix</keyword>
<dbReference type="PANTHER" id="PTHR31303:SF1">
    <property type="entry name" value="CTP-DEPENDENT DIACYLGLYCEROL KINASE 1"/>
    <property type="match status" value="1"/>
</dbReference>
<sequence length="215" mass="23778">MVVDQNILSLFVSVCFVCFTVLVAFLLYRFLHLRNETVRKLIHITVSNWVFILVYGFDNIGYALLGPIMFIFINTVFVYGGFGRYLGMGDRKRDNGLIYFPITLLILTLSYYKGIMRECDVILGVLAMGYGDGLAALIGSRIGKHKYNAFGANKSYEGSFVMFVTTLVIALLLDYSIPVSVIVAVVATILESITPLGLDNLTVPIMTALIGVISC</sequence>
<name>A0A7X2PDI8_9SPIO</name>
<dbReference type="GO" id="GO:0004143">
    <property type="term" value="F:ATP-dependent diacylglycerol kinase activity"/>
    <property type="evidence" value="ECO:0007669"/>
    <property type="project" value="InterPro"/>
</dbReference>
<keyword evidence="3" id="KW-1185">Reference proteome</keyword>
<gene>
    <name evidence="2" type="ORF">FYJ80_09335</name>
</gene>
<proteinExistence type="predicted"/>
<feature type="transmembrane region" description="Helical" evidence="1">
    <location>
        <begin position="6"/>
        <end position="28"/>
    </location>
</feature>
<dbReference type="PANTHER" id="PTHR31303">
    <property type="entry name" value="CTP-DEPENDENT DIACYLGLYCEROL KINASE 1"/>
    <property type="match status" value="1"/>
</dbReference>
<feature type="transmembrane region" description="Helical" evidence="1">
    <location>
        <begin position="121"/>
        <end position="139"/>
    </location>
</feature>
<accession>A0A7X2PDI8</accession>
<comment type="caution">
    <text evidence="2">The sequence shown here is derived from an EMBL/GenBank/DDBJ whole genome shotgun (WGS) entry which is preliminary data.</text>
</comment>
<keyword evidence="1" id="KW-0472">Membrane</keyword>
<keyword evidence="1" id="KW-0812">Transmembrane</keyword>
<feature type="transmembrane region" description="Helical" evidence="1">
    <location>
        <begin position="160"/>
        <end position="190"/>
    </location>
</feature>
<protein>
    <recommendedName>
        <fullName evidence="4">Phosphatidate cytidylyltransferase</fullName>
    </recommendedName>
</protein>
<evidence type="ECO:0000256" key="1">
    <source>
        <dbReference type="SAM" id="Phobius"/>
    </source>
</evidence>
<dbReference type="AlphaFoldDB" id="A0A7X2PDI8"/>
<dbReference type="EMBL" id="VUNN01000021">
    <property type="protein sequence ID" value="MSU06971.1"/>
    <property type="molecule type" value="Genomic_DNA"/>
</dbReference>
<evidence type="ECO:0008006" key="4">
    <source>
        <dbReference type="Google" id="ProtNLM"/>
    </source>
</evidence>
<dbReference type="InterPro" id="IPR037997">
    <property type="entry name" value="Dgk1-like"/>
</dbReference>
<organism evidence="2 3">
    <name type="scientific">Bullifex porci</name>
    <dbReference type="NCBI Taxonomy" id="2606638"/>
    <lineage>
        <taxon>Bacteria</taxon>
        <taxon>Pseudomonadati</taxon>
        <taxon>Spirochaetota</taxon>
        <taxon>Spirochaetia</taxon>
        <taxon>Spirochaetales</taxon>
        <taxon>Spirochaetaceae</taxon>
        <taxon>Bullifex</taxon>
    </lineage>
</organism>
<reference evidence="2 3" key="1">
    <citation type="submission" date="2019-08" db="EMBL/GenBank/DDBJ databases">
        <title>In-depth cultivation of the pig gut microbiome towards novel bacterial diversity and tailored functional studies.</title>
        <authorList>
            <person name="Wylensek D."/>
            <person name="Hitch T.C.A."/>
            <person name="Clavel T."/>
        </authorList>
    </citation>
    <scope>NUCLEOTIDE SEQUENCE [LARGE SCALE GENOMIC DNA]</scope>
    <source>
        <strain evidence="2 3">NM-380-WT-3C1</strain>
    </source>
</reference>
<evidence type="ECO:0000313" key="2">
    <source>
        <dbReference type="EMBL" id="MSU06971.1"/>
    </source>
</evidence>
<dbReference type="Proteomes" id="UP000460549">
    <property type="component" value="Unassembled WGS sequence"/>
</dbReference>
<dbReference type="RefSeq" id="WP_154426278.1">
    <property type="nucleotide sequence ID" value="NZ_JAQYPZ010000002.1"/>
</dbReference>
<evidence type="ECO:0000313" key="3">
    <source>
        <dbReference type="Proteomes" id="UP000460549"/>
    </source>
</evidence>
<feature type="transmembrane region" description="Helical" evidence="1">
    <location>
        <begin position="97"/>
        <end position="115"/>
    </location>
</feature>
<feature type="transmembrane region" description="Helical" evidence="1">
    <location>
        <begin position="63"/>
        <end position="85"/>
    </location>
</feature>